<dbReference type="PANTHER" id="PTHR14948:SF25">
    <property type="entry name" value="DUF4190 DOMAIN-CONTAINING PROTEIN"/>
    <property type="match status" value="1"/>
</dbReference>
<evidence type="ECO:0000256" key="6">
    <source>
        <dbReference type="SAM" id="Phobius"/>
    </source>
</evidence>
<comment type="subcellular location">
    <subcellularLocation>
        <location evidence="1">Membrane</location>
    </subcellularLocation>
</comment>
<organism evidence="7 8">
    <name type="scientific">Gordonia humi</name>
    <dbReference type="NCBI Taxonomy" id="686429"/>
    <lineage>
        <taxon>Bacteria</taxon>
        <taxon>Bacillati</taxon>
        <taxon>Actinomycetota</taxon>
        <taxon>Actinomycetes</taxon>
        <taxon>Mycobacteriales</taxon>
        <taxon>Gordoniaceae</taxon>
        <taxon>Gordonia</taxon>
    </lineage>
</organism>
<feature type="transmembrane region" description="Helical" evidence="6">
    <location>
        <begin position="102"/>
        <end position="130"/>
    </location>
</feature>
<keyword evidence="2 6" id="KW-0812">Transmembrane</keyword>
<dbReference type="RefSeq" id="WP_183370074.1">
    <property type="nucleotide sequence ID" value="NZ_BAABHL010000037.1"/>
</dbReference>
<proteinExistence type="predicted"/>
<dbReference type="AlphaFoldDB" id="A0A840ETD0"/>
<feature type="region of interest" description="Disordered" evidence="5">
    <location>
        <begin position="1"/>
        <end position="45"/>
    </location>
</feature>
<evidence type="ECO:0008006" key="9">
    <source>
        <dbReference type="Google" id="ProtNLM"/>
    </source>
</evidence>
<protein>
    <recommendedName>
        <fullName evidence="9">Interferon-induced transmembrane protein</fullName>
    </recommendedName>
</protein>
<evidence type="ECO:0000256" key="4">
    <source>
        <dbReference type="ARBA" id="ARBA00023136"/>
    </source>
</evidence>
<evidence type="ECO:0000256" key="3">
    <source>
        <dbReference type="ARBA" id="ARBA00022989"/>
    </source>
</evidence>
<evidence type="ECO:0000256" key="5">
    <source>
        <dbReference type="SAM" id="MobiDB-lite"/>
    </source>
</evidence>
<evidence type="ECO:0000313" key="7">
    <source>
        <dbReference type="EMBL" id="MBB4134962.1"/>
    </source>
</evidence>
<dbReference type="Proteomes" id="UP000551501">
    <property type="component" value="Unassembled WGS sequence"/>
</dbReference>
<dbReference type="EMBL" id="JACIFP010000001">
    <property type="protein sequence ID" value="MBB4134962.1"/>
    <property type="molecule type" value="Genomic_DNA"/>
</dbReference>
<dbReference type="PANTHER" id="PTHR14948">
    <property type="entry name" value="NG5"/>
    <property type="match status" value="1"/>
</dbReference>
<feature type="transmembrane region" description="Helical" evidence="6">
    <location>
        <begin position="55"/>
        <end position="75"/>
    </location>
</feature>
<dbReference type="InterPro" id="IPR051423">
    <property type="entry name" value="CD225/Dispanin"/>
</dbReference>
<dbReference type="Pfam" id="PF04505">
    <property type="entry name" value="CD225"/>
    <property type="match status" value="1"/>
</dbReference>
<evidence type="ECO:0000256" key="1">
    <source>
        <dbReference type="ARBA" id="ARBA00004370"/>
    </source>
</evidence>
<gene>
    <name evidence="7" type="ORF">BKA16_001514</name>
</gene>
<keyword evidence="4 6" id="KW-0472">Membrane</keyword>
<reference evidence="7 8" key="1">
    <citation type="submission" date="2020-08" db="EMBL/GenBank/DDBJ databases">
        <title>Sequencing the genomes of 1000 actinobacteria strains.</title>
        <authorList>
            <person name="Klenk H.-P."/>
        </authorList>
    </citation>
    <scope>NUCLEOTIDE SEQUENCE [LARGE SCALE GENOMIC DNA]</scope>
    <source>
        <strain evidence="7 8">DSM 45298</strain>
    </source>
</reference>
<sequence length="135" mass="14501">MTSPHEPGGFGQDPYHRDPYAGPNQYGQPQYGQNPYGRPPVGPNPYGRLEPENNLVWGILATIFCCLPLGVVSIVKAASVSRLWAVGDFAGAQQAADDAKKFAIWSAVAAVAVWVVLVIVYVLFFVVLVASTSHT</sequence>
<dbReference type="InterPro" id="IPR007593">
    <property type="entry name" value="CD225/Dispanin_fam"/>
</dbReference>
<keyword evidence="8" id="KW-1185">Reference proteome</keyword>
<evidence type="ECO:0000313" key="8">
    <source>
        <dbReference type="Proteomes" id="UP000551501"/>
    </source>
</evidence>
<name>A0A840ETD0_9ACTN</name>
<evidence type="ECO:0000256" key="2">
    <source>
        <dbReference type="ARBA" id="ARBA00022692"/>
    </source>
</evidence>
<feature type="compositionally biased region" description="Low complexity" evidence="5">
    <location>
        <begin position="20"/>
        <end position="36"/>
    </location>
</feature>
<dbReference type="GO" id="GO:0016020">
    <property type="term" value="C:membrane"/>
    <property type="evidence" value="ECO:0007669"/>
    <property type="project" value="UniProtKB-SubCell"/>
</dbReference>
<keyword evidence="3 6" id="KW-1133">Transmembrane helix</keyword>
<accession>A0A840ETD0</accession>
<comment type="caution">
    <text evidence="7">The sequence shown here is derived from an EMBL/GenBank/DDBJ whole genome shotgun (WGS) entry which is preliminary data.</text>
</comment>